<evidence type="ECO:0000313" key="3">
    <source>
        <dbReference type="EMBL" id="KAK0575658.1"/>
    </source>
</evidence>
<evidence type="ECO:0000259" key="2">
    <source>
        <dbReference type="Pfam" id="PF02018"/>
    </source>
</evidence>
<dbReference type="SUPFAM" id="SSF49785">
    <property type="entry name" value="Galactose-binding domain-like"/>
    <property type="match status" value="2"/>
</dbReference>
<comment type="caution">
    <text evidence="3">The sequence shown here is derived from an EMBL/GenBank/DDBJ whole genome shotgun (WGS) entry which is preliminary data.</text>
</comment>
<dbReference type="GO" id="GO:0005975">
    <property type="term" value="P:carbohydrate metabolic process"/>
    <property type="evidence" value="ECO:0007669"/>
    <property type="project" value="InterPro"/>
</dbReference>
<proteinExistence type="predicted"/>
<evidence type="ECO:0000256" key="1">
    <source>
        <dbReference type="ARBA" id="ARBA00022801"/>
    </source>
</evidence>
<dbReference type="PANTHER" id="PTHR31490">
    <property type="entry name" value="GLYCOSYL HYDROLASE"/>
    <property type="match status" value="1"/>
</dbReference>
<dbReference type="InterPro" id="IPR003305">
    <property type="entry name" value="CenC_carb-bd"/>
</dbReference>
<gene>
    <name evidence="3" type="ORF">LWI29_004659</name>
</gene>
<dbReference type="InterPro" id="IPR008979">
    <property type="entry name" value="Galactose-bd-like_sf"/>
</dbReference>
<name>A0AA39RKT3_ACESA</name>
<evidence type="ECO:0000313" key="4">
    <source>
        <dbReference type="Proteomes" id="UP001168877"/>
    </source>
</evidence>
<feature type="domain" description="CBM-cenC" evidence="2">
    <location>
        <begin position="148"/>
        <end position="245"/>
    </location>
</feature>
<dbReference type="InterPro" id="IPR044846">
    <property type="entry name" value="GH10"/>
</dbReference>
<dbReference type="PANTHER" id="PTHR31490:SF1">
    <property type="entry name" value="ENDO-1,4-BETA-XYLANASE 1"/>
    <property type="match status" value="1"/>
</dbReference>
<sequence>MESQPTNKANDDSAVLIEDNTVNSSTGSANNIIRNSDFSMGLHSWQPNSCHSFIVSAESNYPRGISTNSVGNHAVITKRRECWQGLEQEITSRISPGLAYFVSASVGVSGPHQGSAGVKATLRLEHQYSKTSYFCIGKADCVPAGDKDIILNPKFEAGLRNWSGRGCEVVLHDSMADGKIVPQSGKVFASATKLTQSWNGIHQEITGRVQPNLAYDVTAVVRIFGKNVTTATVKATLWVRTANHHDKYVGISK</sequence>
<reference evidence="3" key="2">
    <citation type="submission" date="2023-06" db="EMBL/GenBank/DDBJ databases">
        <authorList>
            <person name="Swenson N.G."/>
            <person name="Wegrzyn J.L."/>
            <person name="Mcevoy S.L."/>
        </authorList>
    </citation>
    <scope>NUCLEOTIDE SEQUENCE</scope>
    <source>
        <strain evidence="3">NS2018</strain>
        <tissue evidence="3">Leaf</tissue>
    </source>
</reference>
<feature type="domain" description="CBM-cenC" evidence="2">
    <location>
        <begin position="30"/>
        <end position="128"/>
    </location>
</feature>
<protein>
    <recommendedName>
        <fullName evidence="2">CBM-cenC domain-containing protein</fullName>
    </recommendedName>
</protein>
<dbReference type="AlphaFoldDB" id="A0AA39RKT3"/>
<dbReference type="GO" id="GO:0004553">
    <property type="term" value="F:hydrolase activity, hydrolyzing O-glycosyl compounds"/>
    <property type="evidence" value="ECO:0007669"/>
    <property type="project" value="InterPro"/>
</dbReference>
<dbReference type="Pfam" id="PF02018">
    <property type="entry name" value="CBM_4_9"/>
    <property type="match status" value="2"/>
</dbReference>
<dbReference type="Gene3D" id="2.60.120.260">
    <property type="entry name" value="Galactose-binding domain-like"/>
    <property type="match status" value="2"/>
</dbReference>
<dbReference type="Proteomes" id="UP001168877">
    <property type="component" value="Unassembled WGS sequence"/>
</dbReference>
<organism evidence="3 4">
    <name type="scientific">Acer saccharum</name>
    <name type="common">Sugar maple</name>
    <dbReference type="NCBI Taxonomy" id="4024"/>
    <lineage>
        <taxon>Eukaryota</taxon>
        <taxon>Viridiplantae</taxon>
        <taxon>Streptophyta</taxon>
        <taxon>Embryophyta</taxon>
        <taxon>Tracheophyta</taxon>
        <taxon>Spermatophyta</taxon>
        <taxon>Magnoliopsida</taxon>
        <taxon>eudicotyledons</taxon>
        <taxon>Gunneridae</taxon>
        <taxon>Pentapetalae</taxon>
        <taxon>rosids</taxon>
        <taxon>malvids</taxon>
        <taxon>Sapindales</taxon>
        <taxon>Sapindaceae</taxon>
        <taxon>Hippocastanoideae</taxon>
        <taxon>Acereae</taxon>
        <taxon>Acer</taxon>
    </lineage>
</organism>
<keyword evidence="1" id="KW-0378">Hydrolase</keyword>
<reference evidence="3" key="1">
    <citation type="journal article" date="2022" name="Plant J.">
        <title>Strategies of tolerance reflected in two North American maple genomes.</title>
        <authorList>
            <person name="McEvoy S.L."/>
            <person name="Sezen U.U."/>
            <person name="Trouern-Trend A."/>
            <person name="McMahon S.M."/>
            <person name="Schaberg P.G."/>
            <person name="Yang J."/>
            <person name="Wegrzyn J.L."/>
            <person name="Swenson N.G."/>
        </authorList>
    </citation>
    <scope>NUCLEOTIDE SEQUENCE</scope>
    <source>
        <strain evidence="3">NS2018</strain>
    </source>
</reference>
<accession>A0AA39RKT3</accession>
<keyword evidence="4" id="KW-1185">Reference proteome</keyword>
<dbReference type="EMBL" id="JAUESC010000386">
    <property type="protein sequence ID" value="KAK0575658.1"/>
    <property type="molecule type" value="Genomic_DNA"/>
</dbReference>